<feature type="compositionally biased region" description="Polar residues" evidence="5">
    <location>
        <begin position="1108"/>
        <end position="1123"/>
    </location>
</feature>
<proteinExistence type="predicted"/>
<dbReference type="PANTHER" id="PTHR15315:SF26">
    <property type="entry name" value="E3 UBIQUITIN-PROTEIN LIGASE NRDP1"/>
    <property type="match status" value="1"/>
</dbReference>
<dbReference type="EMBL" id="JACGWL010000006">
    <property type="protein sequence ID" value="KAK4400958.1"/>
    <property type="molecule type" value="Genomic_DNA"/>
</dbReference>
<dbReference type="GO" id="GO:0016567">
    <property type="term" value="P:protein ubiquitination"/>
    <property type="evidence" value="ECO:0007669"/>
    <property type="project" value="TreeGrafter"/>
</dbReference>
<dbReference type="PROSITE" id="PS50089">
    <property type="entry name" value="ZF_RING_2"/>
    <property type="match status" value="1"/>
</dbReference>
<evidence type="ECO:0000313" key="8">
    <source>
        <dbReference type="Proteomes" id="UP001289374"/>
    </source>
</evidence>
<gene>
    <name evidence="7" type="ORF">Sango_1201900</name>
</gene>
<comment type="caution">
    <text evidence="7">The sequence shown here is derived from an EMBL/GenBank/DDBJ whole genome shotgun (WGS) entry which is preliminary data.</text>
</comment>
<feature type="region of interest" description="Disordered" evidence="5">
    <location>
        <begin position="1096"/>
        <end position="1163"/>
    </location>
</feature>
<dbReference type="InterPro" id="IPR013083">
    <property type="entry name" value="Znf_RING/FYVE/PHD"/>
</dbReference>
<dbReference type="Gene3D" id="3.30.40.10">
    <property type="entry name" value="Zinc/RING finger domain, C3HC4 (zinc finger)"/>
    <property type="match status" value="2"/>
</dbReference>
<dbReference type="Pfam" id="PF00097">
    <property type="entry name" value="zf-C3HC4"/>
    <property type="match status" value="1"/>
</dbReference>
<dbReference type="GO" id="GO:0061630">
    <property type="term" value="F:ubiquitin protein ligase activity"/>
    <property type="evidence" value="ECO:0007669"/>
    <property type="project" value="TreeGrafter"/>
</dbReference>
<feature type="region of interest" description="Disordered" evidence="5">
    <location>
        <begin position="389"/>
        <end position="428"/>
    </location>
</feature>
<feature type="region of interest" description="Disordered" evidence="5">
    <location>
        <begin position="927"/>
        <end position="965"/>
    </location>
</feature>
<accession>A0AAE1WWD8</accession>
<keyword evidence="2 4" id="KW-0863">Zinc-finger</keyword>
<feature type="region of interest" description="Disordered" evidence="5">
    <location>
        <begin position="682"/>
        <end position="748"/>
    </location>
</feature>
<feature type="compositionally biased region" description="Low complexity" evidence="5">
    <location>
        <begin position="453"/>
        <end position="466"/>
    </location>
</feature>
<dbReference type="InterPro" id="IPR001841">
    <property type="entry name" value="Znf_RING"/>
</dbReference>
<feature type="compositionally biased region" description="Basic and acidic residues" evidence="5">
    <location>
        <begin position="1142"/>
        <end position="1162"/>
    </location>
</feature>
<reference evidence="7" key="2">
    <citation type="journal article" date="2024" name="Plant">
        <title>Genomic evolution and insights into agronomic trait innovations of Sesamum species.</title>
        <authorList>
            <person name="Miao H."/>
            <person name="Wang L."/>
            <person name="Qu L."/>
            <person name="Liu H."/>
            <person name="Sun Y."/>
            <person name="Le M."/>
            <person name="Wang Q."/>
            <person name="Wei S."/>
            <person name="Zheng Y."/>
            <person name="Lin W."/>
            <person name="Duan Y."/>
            <person name="Cao H."/>
            <person name="Xiong S."/>
            <person name="Wang X."/>
            <person name="Wei L."/>
            <person name="Li C."/>
            <person name="Ma Q."/>
            <person name="Ju M."/>
            <person name="Zhao R."/>
            <person name="Li G."/>
            <person name="Mu C."/>
            <person name="Tian Q."/>
            <person name="Mei H."/>
            <person name="Zhang T."/>
            <person name="Gao T."/>
            <person name="Zhang H."/>
        </authorList>
    </citation>
    <scope>NUCLEOTIDE SEQUENCE</scope>
    <source>
        <strain evidence="7">K16</strain>
    </source>
</reference>
<feature type="region of interest" description="Disordered" evidence="5">
    <location>
        <begin position="341"/>
        <end position="369"/>
    </location>
</feature>
<feature type="compositionally biased region" description="Basic and acidic residues" evidence="5">
    <location>
        <begin position="350"/>
        <end position="359"/>
    </location>
</feature>
<dbReference type="SMART" id="SM00184">
    <property type="entry name" value="RING"/>
    <property type="match status" value="1"/>
</dbReference>
<evidence type="ECO:0000256" key="5">
    <source>
        <dbReference type="SAM" id="MobiDB-lite"/>
    </source>
</evidence>
<dbReference type="AlphaFoldDB" id="A0AAE1WWD8"/>
<dbReference type="PANTHER" id="PTHR15315">
    <property type="entry name" value="RING FINGER PROTEIN 41, 151"/>
    <property type="match status" value="1"/>
</dbReference>
<evidence type="ECO:0000256" key="2">
    <source>
        <dbReference type="ARBA" id="ARBA00022771"/>
    </source>
</evidence>
<feature type="domain" description="RING-type" evidence="6">
    <location>
        <begin position="33"/>
        <end position="72"/>
    </location>
</feature>
<dbReference type="GO" id="GO:0008270">
    <property type="term" value="F:zinc ion binding"/>
    <property type="evidence" value="ECO:0007669"/>
    <property type="project" value="UniProtKB-KW"/>
</dbReference>
<feature type="compositionally biased region" description="Basic and acidic residues" evidence="5">
    <location>
        <begin position="467"/>
        <end position="478"/>
    </location>
</feature>
<organism evidence="7 8">
    <name type="scientific">Sesamum angolense</name>
    <dbReference type="NCBI Taxonomy" id="2727404"/>
    <lineage>
        <taxon>Eukaryota</taxon>
        <taxon>Viridiplantae</taxon>
        <taxon>Streptophyta</taxon>
        <taxon>Embryophyta</taxon>
        <taxon>Tracheophyta</taxon>
        <taxon>Spermatophyta</taxon>
        <taxon>Magnoliopsida</taxon>
        <taxon>eudicotyledons</taxon>
        <taxon>Gunneridae</taxon>
        <taxon>Pentapetalae</taxon>
        <taxon>asterids</taxon>
        <taxon>lamiids</taxon>
        <taxon>Lamiales</taxon>
        <taxon>Pedaliaceae</taxon>
        <taxon>Sesamum</taxon>
    </lineage>
</organism>
<evidence type="ECO:0000313" key="7">
    <source>
        <dbReference type="EMBL" id="KAK4400958.1"/>
    </source>
</evidence>
<evidence type="ECO:0000259" key="6">
    <source>
        <dbReference type="PROSITE" id="PS50089"/>
    </source>
</evidence>
<dbReference type="InterPro" id="IPR018957">
    <property type="entry name" value="Znf_C3HC4_RING-type"/>
</dbReference>
<evidence type="ECO:0000256" key="4">
    <source>
        <dbReference type="PROSITE-ProRule" id="PRU00175"/>
    </source>
</evidence>
<sequence>MEVELVTDETSEDENYGLDDNTEDYLNFEGERCGICTDVVIDRGVLDCCQHWFCFACIDNWATITTLCPLCQNEFQLITCVPDKGDISGKYTFIGFQSEPLTDWLVEEYRVEESVNADFGNLLIGPDFAKLSSVWRDDDWFIEGKNNTLSFPSYYIDENAVACLDGDGCKIRSGSVAIQEDSDIDTSIACDSCDKWYHAFCAGFDTEGSCDGSWLCPRCTIGKGPQNPDRVSVLRKSYQNGLEISGGDCQPEASFSGRVSVSVADDGETAILISLLEGNQESQESSKSVFGCSKDMESTLFPASTSDVLKSEALPGNSNSLGPNICQQELELSLSQDNCYSSSHSISPVHMKDNAEDHVPGSVEPNNRSEDLLQGENLVHNEIEVFSVKSMPDKKETASGITGVKRKHRDSRNTEGEEGEANIESKLSQKKIKAESNCQLSSLGDQAAISVLDDSSSISRQSSSKDSTSKCKSEKESGSSDIMDIVQGTDRRSLKQLKNSSDRESAAGLRLKKIMRRAGDDKDSSALVQELRKKIREAVRNKSSQELEQNLFDPKLLNAFRAALAGSGAENRKPTLDVKAKRSLLQKGKVRESLTKKIYGMGGKRRRAWTRECEVEFWKHRCIKASKPEKIQTLKSVLDLLRDNSDCTKKMPANEEVDKGSILSRLYLADTSVFPRKNDIKPVSAQKAAATPEQKAESGVMGKASIPPPIDLSEKTQKENSLSQVTVPPLDGAPAPASGGMKTTSEKDMAGKSDMIKGDKRKWALEVLARKTAASSKNTPGKEEDNAILKGSYTLLAQLPKDMRPVLATSRHNKIPISVRQQFYEQYAYNEILLRRDEERCRTNITCPFKDMRPVLATSHHNKIPISVRQTQLYRLTEHFLKKANVSVACRTAETELAVADAVNIEKQVADSTLDLVVDEALKKAGLISDTPPNSPNHTTEDIKNEVGSPGKSDEEGPDNVIEVDSQPDLDIYGDFEYSLEDDDFIGAGALNVSKLHPEPPKIKLLFSSLKSEEPNGILDLNDDEAQADLGGLSGTSVPLESQNKASTGDRCLVKNSSVDNDDEASLAECEELYGPDKEPLIKKCPEIAFITPSEQTVSGELPGETGNCRSNQMEKNSGQPSCVENVEVAPDGSKQSPPNSQKRENETEKAKTTKGETKQSEENTMVIKKVEAYIKEHIRPLCKSGVITVDQYRWAVGKTTEKVMKYHSKEKTANFLIKEGEKVKKLAEQYIEAAQQKTKT</sequence>
<evidence type="ECO:0000256" key="1">
    <source>
        <dbReference type="ARBA" id="ARBA00022723"/>
    </source>
</evidence>
<dbReference type="InterPro" id="IPR019787">
    <property type="entry name" value="Znf_PHD-finger"/>
</dbReference>
<keyword evidence="8" id="KW-1185">Reference proteome</keyword>
<dbReference type="InterPro" id="IPR001965">
    <property type="entry name" value="Znf_PHD"/>
</dbReference>
<dbReference type="SUPFAM" id="SSF57850">
    <property type="entry name" value="RING/U-box"/>
    <property type="match status" value="1"/>
</dbReference>
<dbReference type="Proteomes" id="UP001289374">
    <property type="component" value="Unassembled WGS sequence"/>
</dbReference>
<keyword evidence="1" id="KW-0479">Metal-binding</keyword>
<dbReference type="SMART" id="SM00249">
    <property type="entry name" value="PHD"/>
    <property type="match status" value="1"/>
</dbReference>
<dbReference type="PROSITE" id="PS00518">
    <property type="entry name" value="ZF_RING_1"/>
    <property type="match status" value="1"/>
</dbReference>
<dbReference type="SUPFAM" id="SSF57903">
    <property type="entry name" value="FYVE/PHD zinc finger"/>
    <property type="match status" value="1"/>
</dbReference>
<dbReference type="Pfam" id="PF00628">
    <property type="entry name" value="PHD"/>
    <property type="match status" value="1"/>
</dbReference>
<name>A0AAE1WWD8_9LAMI</name>
<reference evidence="7" key="1">
    <citation type="submission" date="2020-06" db="EMBL/GenBank/DDBJ databases">
        <authorList>
            <person name="Li T."/>
            <person name="Hu X."/>
            <person name="Zhang T."/>
            <person name="Song X."/>
            <person name="Zhang H."/>
            <person name="Dai N."/>
            <person name="Sheng W."/>
            <person name="Hou X."/>
            <person name="Wei L."/>
        </authorList>
    </citation>
    <scope>NUCLEOTIDE SEQUENCE</scope>
    <source>
        <strain evidence="7">K16</strain>
        <tissue evidence="7">Leaf</tissue>
    </source>
</reference>
<feature type="region of interest" description="Disordered" evidence="5">
    <location>
        <begin position="453"/>
        <end position="506"/>
    </location>
</feature>
<keyword evidence="3" id="KW-0862">Zinc</keyword>
<dbReference type="InterPro" id="IPR017907">
    <property type="entry name" value="Znf_RING_CS"/>
</dbReference>
<evidence type="ECO:0000256" key="3">
    <source>
        <dbReference type="ARBA" id="ARBA00022833"/>
    </source>
</evidence>
<protein>
    <recommendedName>
        <fullName evidence="6">RING-type domain-containing protein</fullName>
    </recommendedName>
</protein>
<dbReference type="InterPro" id="IPR011011">
    <property type="entry name" value="Znf_FYVE_PHD"/>
</dbReference>